<dbReference type="GO" id="GO:0016491">
    <property type="term" value="F:oxidoreductase activity"/>
    <property type="evidence" value="ECO:0007669"/>
    <property type="project" value="UniProtKB-KW"/>
</dbReference>
<dbReference type="InterPro" id="IPR036188">
    <property type="entry name" value="FAD/NAD-bd_sf"/>
</dbReference>
<evidence type="ECO:0000259" key="2">
    <source>
        <dbReference type="Pfam" id="PF01266"/>
    </source>
</evidence>
<keyword evidence="4" id="KW-1185">Reference proteome</keyword>
<dbReference type="GO" id="GO:0005737">
    <property type="term" value="C:cytoplasm"/>
    <property type="evidence" value="ECO:0007669"/>
    <property type="project" value="TreeGrafter"/>
</dbReference>
<dbReference type="Gene3D" id="3.50.50.60">
    <property type="entry name" value="FAD/NAD(P)-binding domain"/>
    <property type="match status" value="1"/>
</dbReference>
<evidence type="ECO:0000256" key="1">
    <source>
        <dbReference type="ARBA" id="ARBA00023002"/>
    </source>
</evidence>
<dbReference type="AlphaFoldDB" id="A0A0K1PYZ2"/>
<dbReference type="KEGG" id="llu:AKJ09_05290"/>
<keyword evidence="1" id="KW-0560">Oxidoreductase</keyword>
<accession>A0A0K1PYZ2</accession>
<dbReference type="Proteomes" id="UP000064967">
    <property type="component" value="Chromosome"/>
</dbReference>
<dbReference type="Gene3D" id="3.30.9.10">
    <property type="entry name" value="D-Amino Acid Oxidase, subunit A, domain 2"/>
    <property type="match status" value="1"/>
</dbReference>
<dbReference type="Pfam" id="PF01266">
    <property type="entry name" value="DAO"/>
    <property type="match status" value="1"/>
</dbReference>
<name>A0A0K1PYZ2_9BACT</name>
<dbReference type="InterPro" id="IPR006076">
    <property type="entry name" value="FAD-dep_OxRdtase"/>
</dbReference>
<protein>
    <submittedName>
        <fullName evidence="3">Glycine oxidase ThiO</fullName>
    </submittedName>
</protein>
<dbReference type="PANTHER" id="PTHR13847">
    <property type="entry name" value="SARCOSINE DEHYDROGENASE-RELATED"/>
    <property type="match status" value="1"/>
</dbReference>
<organism evidence="3 4">
    <name type="scientific">Labilithrix luteola</name>
    <dbReference type="NCBI Taxonomy" id="1391654"/>
    <lineage>
        <taxon>Bacteria</taxon>
        <taxon>Pseudomonadati</taxon>
        <taxon>Myxococcota</taxon>
        <taxon>Polyangia</taxon>
        <taxon>Polyangiales</taxon>
        <taxon>Labilitrichaceae</taxon>
        <taxon>Labilithrix</taxon>
    </lineage>
</organism>
<dbReference type="PATRIC" id="fig|1391654.3.peg.5362"/>
<dbReference type="PANTHER" id="PTHR13847:SF289">
    <property type="entry name" value="GLYCINE OXIDASE"/>
    <property type="match status" value="1"/>
</dbReference>
<dbReference type="EMBL" id="CP012333">
    <property type="protein sequence ID" value="AKU98626.1"/>
    <property type="molecule type" value="Genomic_DNA"/>
</dbReference>
<evidence type="ECO:0000313" key="4">
    <source>
        <dbReference type="Proteomes" id="UP000064967"/>
    </source>
</evidence>
<sequence>MSDVIVLERAVPGAEASSAAAGMLAAQIESRDDAELDGYVAAREAYANWAASLRELTGVDIGYRRSGALSIVSPEGLDAARRLVDSQRARGLRAELIDGTAARMVEPELASGVMHALHFSDEAQVDPPQLLRALSVATSRAGVVIRGGSTVSMLLTEGGRCVGVSLDGREILRADAVVLAAGSWSSLVPGVPDELPRVRPVRGQLLMLEERPARLGSIVFSGHAYVVPRGDGRVVCGATMEHVGHRRELTAAGIHTVLGNSIAIAPRLGEAEFVRAWSNFRPQVATSDGSPGAPLVGRSPLPGLFLATGHHRNGILLAKVTADTVANAVTAAPPR</sequence>
<dbReference type="SUPFAM" id="SSF54373">
    <property type="entry name" value="FAD-linked reductases, C-terminal domain"/>
    <property type="match status" value="1"/>
</dbReference>
<dbReference type="SUPFAM" id="SSF51905">
    <property type="entry name" value="FAD/NAD(P)-binding domain"/>
    <property type="match status" value="1"/>
</dbReference>
<gene>
    <name evidence="3" type="ORF">AKJ09_05290</name>
</gene>
<dbReference type="STRING" id="1391654.AKJ09_05290"/>
<feature type="domain" description="FAD dependent oxidoreductase" evidence="2">
    <location>
        <begin position="3"/>
        <end position="327"/>
    </location>
</feature>
<reference evidence="3 4" key="1">
    <citation type="submission" date="2015-08" db="EMBL/GenBank/DDBJ databases">
        <authorList>
            <person name="Babu N.S."/>
            <person name="Beckwith C.J."/>
            <person name="Beseler K.G."/>
            <person name="Brison A."/>
            <person name="Carone J.V."/>
            <person name="Caskin T.P."/>
            <person name="Diamond M."/>
            <person name="Durham M.E."/>
            <person name="Foxe J.M."/>
            <person name="Go M."/>
            <person name="Henderson B.A."/>
            <person name="Jones I.B."/>
            <person name="McGettigan J.A."/>
            <person name="Micheletti S.J."/>
            <person name="Nasrallah M.E."/>
            <person name="Ortiz D."/>
            <person name="Piller C.R."/>
            <person name="Privatt S.R."/>
            <person name="Schneider S.L."/>
            <person name="Sharp S."/>
            <person name="Smith T.C."/>
            <person name="Stanton J.D."/>
            <person name="Ullery H.E."/>
            <person name="Wilson R.J."/>
            <person name="Serrano M.G."/>
            <person name="Buck G."/>
            <person name="Lee V."/>
            <person name="Wang Y."/>
            <person name="Carvalho R."/>
            <person name="Voegtly L."/>
            <person name="Shi R."/>
            <person name="Duckworth R."/>
            <person name="Johnson A."/>
            <person name="Loviza R."/>
            <person name="Walstead R."/>
            <person name="Shah Z."/>
            <person name="Kiflezghi M."/>
            <person name="Wade K."/>
            <person name="Ball S.L."/>
            <person name="Bradley K.W."/>
            <person name="Asai D.J."/>
            <person name="Bowman C.A."/>
            <person name="Russell D.A."/>
            <person name="Pope W.H."/>
            <person name="Jacobs-Sera D."/>
            <person name="Hendrix R.W."/>
            <person name="Hatfull G.F."/>
        </authorList>
    </citation>
    <scope>NUCLEOTIDE SEQUENCE [LARGE SCALE GENOMIC DNA]</scope>
    <source>
        <strain evidence="3 4">DSM 27648</strain>
    </source>
</reference>
<evidence type="ECO:0000313" key="3">
    <source>
        <dbReference type="EMBL" id="AKU98626.1"/>
    </source>
</evidence>
<proteinExistence type="predicted"/>